<sequence length="234" mass="25763">MTPSLIPLDAIDPEARSLEWRRAFEWHLDQVPPLMDTLSTLSVTLLRASRVDQIKVTGGGYIDNVPVSDRSAGVDADELWTWLVAYTRAVVAWIEPQLQPDDRPSIANDPRTWTAVAPRPDADPLSARTVALLTIGWLIDHAGLIEPIRELDAHAETMFKLIRKLRGIHRGGSVARRQRPRVCGVCGECAVLVDWVDGANGSPKPVQVGRCKVCGQTYATAATADTNQQDRSTR</sequence>
<reference evidence="1" key="2">
    <citation type="submission" date="2023-01" db="EMBL/GenBank/DDBJ databases">
        <authorList>
            <person name="Sun Q."/>
            <person name="Evtushenko L."/>
        </authorList>
    </citation>
    <scope>NUCLEOTIDE SEQUENCE</scope>
    <source>
        <strain evidence="1">VKM Ac-1447</strain>
    </source>
</reference>
<dbReference type="AlphaFoldDB" id="A0A9W6HDL9"/>
<evidence type="ECO:0000313" key="1">
    <source>
        <dbReference type="EMBL" id="GLJ78650.1"/>
    </source>
</evidence>
<accession>A0A9W6HDL9</accession>
<gene>
    <name evidence="1" type="ORF">GCM10017586_03320</name>
</gene>
<proteinExistence type="predicted"/>
<organism evidence="1 2">
    <name type="scientific">Microbacterium imperiale</name>
    <dbReference type="NCBI Taxonomy" id="33884"/>
    <lineage>
        <taxon>Bacteria</taxon>
        <taxon>Bacillati</taxon>
        <taxon>Actinomycetota</taxon>
        <taxon>Actinomycetes</taxon>
        <taxon>Micrococcales</taxon>
        <taxon>Microbacteriaceae</taxon>
        <taxon>Microbacterium</taxon>
    </lineage>
</organism>
<protein>
    <submittedName>
        <fullName evidence="1">Uncharacterized protein</fullName>
    </submittedName>
</protein>
<keyword evidence="2" id="KW-1185">Reference proteome</keyword>
<dbReference type="Proteomes" id="UP001142317">
    <property type="component" value="Unassembled WGS sequence"/>
</dbReference>
<dbReference type="EMBL" id="BSEO01000001">
    <property type="protein sequence ID" value="GLJ78650.1"/>
    <property type="molecule type" value="Genomic_DNA"/>
</dbReference>
<name>A0A9W6HDL9_9MICO</name>
<comment type="caution">
    <text evidence="1">The sequence shown here is derived from an EMBL/GenBank/DDBJ whole genome shotgun (WGS) entry which is preliminary data.</text>
</comment>
<evidence type="ECO:0000313" key="2">
    <source>
        <dbReference type="Proteomes" id="UP001142317"/>
    </source>
</evidence>
<reference evidence="1" key="1">
    <citation type="journal article" date="2014" name="Int. J. Syst. Evol. Microbiol.">
        <title>Complete genome sequence of Corynebacterium casei LMG S-19264T (=DSM 44701T), isolated from a smear-ripened cheese.</title>
        <authorList>
            <consortium name="US DOE Joint Genome Institute (JGI-PGF)"/>
            <person name="Walter F."/>
            <person name="Albersmeier A."/>
            <person name="Kalinowski J."/>
            <person name="Ruckert C."/>
        </authorList>
    </citation>
    <scope>NUCLEOTIDE SEQUENCE</scope>
    <source>
        <strain evidence="1">VKM Ac-1447</strain>
    </source>
</reference>
<dbReference type="RefSeq" id="WP_210005469.1">
    <property type="nucleotide sequence ID" value="NZ_BSEO01000001.1"/>
</dbReference>